<accession>A0A8H6IL08</accession>
<comment type="caution">
    <text evidence="3">The sequence shown here is derived from an EMBL/GenBank/DDBJ whole genome shotgun (WGS) entry which is preliminary data.</text>
</comment>
<dbReference type="Proteomes" id="UP000521943">
    <property type="component" value="Unassembled WGS sequence"/>
</dbReference>
<dbReference type="OrthoDB" id="6017at2759"/>
<evidence type="ECO:0000256" key="2">
    <source>
        <dbReference type="SAM" id="MobiDB-lite"/>
    </source>
</evidence>
<keyword evidence="4" id="KW-1185">Reference proteome</keyword>
<keyword evidence="1" id="KW-0175">Coiled coil</keyword>
<feature type="compositionally biased region" description="Low complexity" evidence="2">
    <location>
        <begin position="234"/>
        <end position="248"/>
    </location>
</feature>
<proteinExistence type="predicted"/>
<gene>
    <name evidence="3" type="ORF">DFP72DRAFT_839119</name>
</gene>
<feature type="region of interest" description="Disordered" evidence="2">
    <location>
        <begin position="107"/>
        <end position="276"/>
    </location>
</feature>
<reference evidence="3 4" key="1">
    <citation type="submission" date="2020-07" db="EMBL/GenBank/DDBJ databases">
        <title>Comparative genomics of pyrophilous fungi reveals a link between fire events and developmental genes.</title>
        <authorList>
            <consortium name="DOE Joint Genome Institute"/>
            <person name="Steindorff A.S."/>
            <person name="Carver A."/>
            <person name="Calhoun S."/>
            <person name="Stillman K."/>
            <person name="Liu H."/>
            <person name="Lipzen A."/>
            <person name="Pangilinan J."/>
            <person name="Labutti K."/>
            <person name="Bruns T.D."/>
            <person name="Grigoriev I.V."/>
        </authorList>
    </citation>
    <scope>NUCLEOTIDE SEQUENCE [LARGE SCALE GENOMIC DNA]</scope>
    <source>
        <strain evidence="3 4">CBS 144469</strain>
    </source>
</reference>
<name>A0A8H6IL08_9AGAR</name>
<evidence type="ECO:0000256" key="1">
    <source>
        <dbReference type="SAM" id="Coils"/>
    </source>
</evidence>
<feature type="compositionally biased region" description="Low complexity" evidence="2">
    <location>
        <begin position="208"/>
        <end position="219"/>
    </location>
</feature>
<dbReference type="AlphaFoldDB" id="A0A8H6IL08"/>
<feature type="coiled-coil region" evidence="1">
    <location>
        <begin position="543"/>
        <end position="580"/>
    </location>
</feature>
<evidence type="ECO:0000313" key="4">
    <source>
        <dbReference type="Proteomes" id="UP000521943"/>
    </source>
</evidence>
<protein>
    <submittedName>
        <fullName evidence="3">Uncharacterized protein</fullName>
    </submittedName>
</protein>
<feature type="compositionally biased region" description="Polar residues" evidence="2">
    <location>
        <begin position="151"/>
        <end position="163"/>
    </location>
</feature>
<dbReference type="EMBL" id="JACGCI010000001">
    <property type="protein sequence ID" value="KAF6766724.1"/>
    <property type="molecule type" value="Genomic_DNA"/>
</dbReference>
<feature type="compositionally biased region" description="Low complexity" evidence="2">
    <location>
        <begin position="122"/>
        <end position="141"/>
    </location>
</feature>
<sequence length="676" mass="74813">MPILEIRKPRVLTVCSGMQGGPRSDATSTLGMEDGTVGATSTTGRPALIRMPPAESSWSAAWDAVHLRLECRYEYDGKGQMKIGDCHRLRPPRAKAYLPAAGEIQQQRTALPTAADDSGWGSATFSAPTPAFAAPSAKPAFQHPPPRPSADRSNPSSRKTSLDLTDAVKKLNVGAAPTVDPRRPPPRLTAEEKGKGRAFERPPILSINTTTANASTQAQPLSAAGSTQSRHRAGSSSISAMPSATPTTPMGPPPLPTRPSKMPPPPVPSGTSSTKLPKDMLTEAKAIKRAHSHTQEMKAKVSIMKAGLSPEERKEVYHKTIGYIVKLVRVEVQLNKAQATEAAWKRNLHCPHYQNSTQRTREKLENGRKDARDHVMNLRNQRTDLLKELIALPDIPTRPHQPYNAKADREKLMTYSLELKTWMEELNIYKRVSHLHKKQRLQDTAKTKFKPEAEPETTAATEPWFRRHVKADAALDLNFETLYTQSPQEAGLEYLKALIQQKGNAVKKGKVLKDIKDRRELTKDIATTVKERQETWKVIRENRDTLKANVEALERHVEEIEESNATLESLIEQAELTQRTRAGEIEELSTLFRAYSATVTAPRRVRDITIDDIAPELHEELVKEIKEELQPVLAGLVSGTAQVGESIKAAMEKLVEPLITKTAELANRVKGIPPPP</sequence>
<evidence type="ECO:0000313" key="3">
    <source>
        <dbReference type="EMBL" id="KAF6766724.1"/>
    </source>
</evidence>
<organism evidence="3 4">
    <name type="scientific">Ephemerocybe angulata</name>
    <dbReference type="NCBI Taxonomy" id="980116"/>
    <lineage>
        <taxon>Eukaryota</taxon>
        <taxon>Fungi</taxon>
        <taxon>Dikarya</taxon>
        <taxon>Basidiomycota</taxon>
        <taxon>Agaricomycotina</taxon>
        <taxon>Agaricomycetes</taxon>
        <taxon>Agaricomycetidae</taxon>
        <taxon>Agaricales</taxon>
        <taxon>Agaricineae</taxon>
        <taxon>Psathyrellaceae</taxon>
        <taxon>Ephemerocybe</taxon>
    </lineage>
</organism>
<feature type="compositionally biased region" description="Pro residues" evidence="2">
    <location>
        <begin position="249"/>
        <end position="268"/>
    </location>
</feature>
<feature type="compositionally biased region" description="Basic and acidic residues" evidence="2">
    <location>
        <begin position="189"/>
        <end position="200"/>
    </location>
</feature>
<feature type="coiled-coil region" evidence="1">
    <location>
        <begin position="361"/>
        <end position="388"/>
    </location>
</feature>